<evidence type="ECO:0000313" key="2">
    <source>
        <dbReference type="EMBL" id="KAI2663693.1"/>
    </source>
</evidence>
<dbReference type="Proteomes" id="UP000830375">
    <property type="component" value="Unassembled WGS sequence"/>
</dbReference>
<reference evidence="2 3" key="1">
    <citation type="submission" date="2022-01" db="EMBL/GenBank/DDBJ databases">
        <title>A high-quality chromosome-level genome assembly of rohu carp, Labeo rohita.</title>
        <authorList>
            <person name="Arick M.A. II"/>
            <person name="Hsu C.-Y."/>
            <person name="Magbanua Z."/>
            <person name="Pechanova O."/>
            <person name="Grover C."/>
            <person name="Miller E."/>
            <person name="Thrash A."/>
            <person name="Ezzel L."/>
            <person name="Alam S."/>
            <person name="Benzie J."/>
            <person name="Hamilton M."/>
            <person name="Karsi A."/>
            <person name="Lawrence M.L."/>
            <person name="Peterson D.G."/>
        </authorList>
    </citation>
    <scope>NUCLEOTIDE SEQUENCE [LARGE SCALE GENOMIC DNA]</scope>
    <source>
        <strain evidence="3">BAU-BD-2019</strain>
        <tissue evidence="2">Blood</tissue>
    </source>
</reference>
<evidence type="ECO:0000313" key="3">
    <source>
        <dbReference type="Proteomes" id="UP000830375"/>
    </source>
</evidence>
<dbReference type="Gene3D" id="3.40.50.150">
    <property type="entry name" value="Vaccinia Virus protein VP39"/>
    <property type="match status" value="3"/>
</dbReference>
<comment type="caution">
    <text evidence="2">The sequence shown here is derived from an EMBL/GenBank/DDBJ whole genome shotgun (WGS) entry which is preliminary data.</text>
</comment>
<feature type="domain" description="Methyltransferase type 11" evidence="1">
    <location>
        <begin position="551"/>
        <end position="648"/>
    </location>
</feature>
<organism evidence="2 3">
    <name type="scientific">Labeo rohita</name>
    <name type="common">Indian major carp</name>
    <name type="synonym">Cyprinus rohita</name>
    <dbReference type="NCBI Taxonomy" id="84645"/>
    <lineage>
        <taxon>Eukaryota</taxon>
        <taxon>Metazoa</taxon>
        <taxon>Chordata</taxon>
        <taxon>Craniata</taxon>
        <taxon>Vertebrata</taxon>
        <taxon>Euteleostomi</taxon>
        <taxon>Actinopterygii</taxon>
        <taxon>Neopterygii</taxon>
        <taxon>Teleostei</taxon>
        <taxon>Ostariophysi</taxon>
        <taxon>Cypriniformes</taxon>
        <taxon>Cyprinidae</taxon>
        <taxon>Labeoninae</taxon>
        <taxon>Labeonini</taxon>
        <taxon>Labeo</taxon>
    </lineage>
</organism>
<dbReference type="PANTHER" id="PTHR45036">
    <property type="entry name" value="METHYLTRANSFERASE LIKE 7B"/>
    <property type="match status" value="1"/>
</dbReference>
<evidence type="ECO:0000259" key="1">
    <source>
        <dbReference type="Pfam" id="PF08241"/>
    </source>
</evidence>
<sequence length="719" mass="82835">MYIAEVTGLLSFYKRVFPLFIYTFTYKYNDKMNDSKRELFRNLEKFYPPKGSLRILEVGCGSGANFEHYPTGCKITCTDPNPHFQKYLKKTMAKNDHLVYDSFIVASGENLKAVEDNSVDVVVCTLVLCSVNDTPKVLQEAKRVLRPIDCCFEMLEHFKLNKPYSNTLFFREERFSSLNMWCLSPQAGFTFFNMFFNHSGTFFGDGCEITRATWKHLEAAGFSDLQLRHIQPPLFVILRPHIVGYATYHLKMSLLMNACAFLVKVLVLPLYIAEVTGLLSFYKRVFPLLVYKMSISYNGKMSDKKKELFRNLEKFYPSKGSLRILEVGCGSGANFEHYPTGCKITCTDPNPHFQKYLNKSMAKNDHLVYDSFIVASGENLKAVEDNSVDVVVCTLVLCSVNDTQKVLQEAKRVLRPGGAFFFLEHVVSEPSSWVYFFQHVFQPFWYYFGDGCETTRATWKHLEAAGFSDLQLRHMQPPLFFLIRPHIVVKVLTLPLYVAEWFGLLSLYKRVFPRFVYNFTLVYNEMMKDQKKELFRNLEKFYLPKGSLRILEVGCGTGANFEHYPTGCKITCTDPNPHFQKYLDTTMAKNDHLVYDSFIVASGENLKVVEDNSVDVVVCTLVLCSVQDMSKVLQEAKRVLRPGGALFFIEHVVSDPSTWSYFFQHVIQPFWYYMNDGCDATRTTWKDLEAAGFSDLQLRHIQAPIFFMIKPHIIGYAVK</sequence>
<dbReference type="CDD" id="cd02440">
    <property type="entry name" value="AdoMet_MTases"/>
    <property type="match status" value="3"/>
</dbReference>
<feature type="domain" description="Methyltransferase type 11" evidence="1">
    <location>
        <begin position="325"/>
        <end position="422"/>
    </location>
</feature>
<dbReference type="SUPFAM" id="SSF53335">
    <property type="entry name" value="S-adenosyl-L-methionine-dependent methyltransferases"/>
    <property type="match status" value="3"/>
</dbReference>
<proteinExistence type="predicted"/>
<dbReference type="PANTHER" id="PTHR45036:SF1">
    <property type="entry name" value="METHYLTRANSFERASE LIKE 7A"/>
    <property type="match status" value="1"/>
</dbReference>
<dbReference type="InterPro" id="IPR013216">
    <property type="entry name" value="Methyltransf_11"/>
</dbReference>
<gene>
    <name evidence="2" type="ORF">H4Q32_012273</name>
</gene>
<protein>
    <submittedName>
        <fullName evidence="2">Methyltransferase-like protein 7A</fullName>
    </submittedName>
</protein>
<dbReference type="Pfam" id="PF08241">
    <property type="entry name" value="Methyltransf_11"/>
    <property type="match status" value="3"/>
</dbReference>
<accession>A0ABQ8MLJ4</accession>
<keyword evidence="3" id="KW-1185">Reference proteome</keyword>
<dbReference type="InterPro" id="IPR029063">
    <property type="entry name" value="SAM-dependent_MTases_sf"/>
</dbReference>
<feature type="domain" description="Methyltransferase type 11" evidence="1">
    <location>
        <begin position="56"/>
        <end position="147"/>
    </location>
</feature>
<name>A0ABQ8MLJ4_LABRO</name>
<dbReference type="EMBL" id="JACTAM010000006">
    <property type="protein sequence ID" value="KAI2663693.1"/>
    <property type="molecule type" value="Genomic_DNA"/>
</dbReference>
<dbReference type="InterPro" id="IPR052356">
    <property type="entry name" value="Thiol_S-MT"/>
</dbReference>